<dbReference type="EMBL" id="MJMG01000002">
    <property type="protein sequence ID" value="OEY86882.1"/>
    <property type="molecule type" value="Genomic_DNA"/>
</dbReference>
<dbReference type="OrthoDB" id="9801834at2"/>
<protein>
    <submittedName>
        <fullName evidence="6">Acetylornithine transaminase</fullName>
    </submittedName>
</protein>
<dbReference type="CDD" id="cd00610">
    <property type="entry name" value="OAT_like"/>
    <property type="match status" value="1"/>
</dbReference>
<evidence type="ECO:0000256" key="4">
    <source>
        <dbReference type="ARBA" id="ARBA00022898"/>
    </source>
</evidence>
<gene>
    <name evidence="6" type="ORF">BIY23_04500</name>
</gene>
<keyword evidence="7" id="KW-1185">Reference proteome</keyword>
<dbReference type="Proteomes" id="UP000175679">
    <property type="component" value="Unassembled WGS sequence"/>
</dbReference>
<evidence type="ECO:0000256" key="2">
    <source>
        <dbReference type="ARBA" id="ARBA00022576"/>
    </source>
</evidence>
<proteinExistence type="inferred from homology"/>
<dbReference type="RefSeq" id="WP_070064886.1">
    <property type="nucleotide sequence ID" value="NZ_MJMG01000002.1"/>
</dbReference>
<evidence type="ECO:0000256" key="1">
    <source>
        <dbReference type="ARBA" id="ARBA00001933"/>
    </source>
</evidence>
<evidence type="ECO:0000313" key="7">
    <source>
        <dbReference type="Proteomes" id="UP000175679"/>
    </source>
</evidence>
<dbReference type="GO" id="GO:0030170">
    <property type="term" value="F:pyridoxal phosphate binding"/>
    <property type="evidence" value="ECO:0007669"/>
    <property type="project" value="InterPro"/>
</dbReference>
<dbReference type="AlphaFoldDB" id="A0A1E7QK79"/>
<dbReference type="InterPro" id="IPR005814">
    <property type="entry name" value="Aminotrans_3"/>
</dbReference>
<dbReference type="Pfam" id="PF00202">
    <property type="entry name" value="Aminotran_3"/>
    <property type="match status" value="1"/>
</dbReference>
<comment type="cofactor">
    <cofactor evidence="1">
        <name>pyridoxal 5'-phosphate</name>
        <dbReference type="ChEBI" id="CHEBI:597326"/>
    </cofactor>
</comment>
<dbReference type="InterPro" id="IPR015424">
    <property type="entry name" value="PyrdxlP-dep_Trfase"/>
</dbReference>
<organism evidence="6 7">
    <name type="scientific">Wolbachia pipientis</name>
    <dbReference type="NCBI Taxonomy" id="955"/>
    <lineage>
        <taxon>Bacteria</taxon>
        <taxon>Pseudomonadati</taxon>
        <taxon>Pseudomonadota</taxon>
        <taxon>Alphaproteobacteria</taxon>
        <taxon>Rickettsiales</taxon>
        <taxon>Anaplasmataceae</taxon>
        <taxon>Wolbachieae</taxon>
        <taxon>Wolbachia</taxon>
    </lineage>
</organism>
<name>A0A1E7QK79_WOLPI</name>
<dbReference type="FunFam" id="3.40.640.10:FF:000004">
    <property type="entry name" value="Acetylornithine aminotransferase"/>
    <property type="match status" value="1"/>
</dbReference>
<dbReference type="PIRSF" id="PIRSF000521">
    <property type="entry name" value="Transaminase_4ab_Lys_Orn"/>
    <property type="match status" value="1"/>
</dbReference>
<dbReference type="GO" id="GO:0042802">
    <property type="term" value="F:identical protein binding"/>
    <property type="evidence" value="ECO:0007669"/>
    <property type="project" value="TreeGrafter"/>
</dbReference>
<dbReference type="InterPro" id="IPR050103">
    <property type="entry name" value="Class-III_PLP-dep_AT"/>
</dbReference>
<dbReference type="PANTHER" id="PTHR11986">
    <property type="entry name" value="AMINOTRANSFERASE CLASS III"/>
    <property type="match status" value="1"/>
</dbReference>
<dbReference type="InterPro" id="IPR015422">
    <property type="entry name" value="PyrdxlP-dep_Trfase_small"/>
</dbReference>
<reference evidence="6 7" key="1">
    <citation type="submission" date="2016-09" db="EMBL/GenBank/DDBJ databases">
        <title>Genomic evidence for plant-parasitic nematodes as the earliest Wolbachia hosts.</title>
        <authorList>
            <person name="Brown A.M."/>
            <person name="Wasala S.K."/>
            <person name="Howe D.K."/>
            <person name="Peetz A.B."/>
            <person name="Zasada I.A."/>
            <person name="Denver D.R."/>
        </authorList>
    </citation>
    <scope>NUCLEOTIDE SEQUENCE [LARGE SCALE GENOMIC DNA]</scope>
    <source>
        <strain evidence="7">wPpe</strain>
    </source>
</reference>
<comment type="similarity">
    <text evidence="5">Belongs to the class-III pyridoxal-phosphate-dependent aminotransferase family.</text>
</comment>
<dbReference type="NCBIfam" id="NF002325">
    <property type="entry name" value="PRK01278.1"/>
    <property type="match status" value="1"/>
</dbReference>
<dbReference type="PANTHER" id="PTHR11986:SF79">
    <property type="entry name" value="ACETYLORNITHINE AMINOTRANSFERASE, MITOCHONDRIAL"/>
    <property type="match status" value="1"/>
</dbReference>
<dbReference type="GO" id="GO:0008483">
    <property type="term" value="F:transaminase activity"/>
    <property type="evidence" value="ECO:0007669"/>
    <property type="project" value="UniProtKB-KW"/>
</dbReference>
<dbReference type="SUPFAM" id="SSF53383">
    <property type="entry name" value="PLP-dependent transferases"/>
    <property type="match status" value="1"/>
</dbReference>
<accession>A0A1E7QK79</accession>
<comment type="caution">
    <text evidence="6">The sequence shown here is derived from an EMBL/GenBank/DDBJ whole genome shotgun (WGS) entry which is preliminary data.</text>
</comment>
<evidence type="ECO:0000313" key="6">
    <source>
        <dbReference type="EMBL" id="OEY86882.1"/>
    </source>
</evidence>
<keyword evidence="2" id="KW-0032">Aminotransferase</keyword>
<dbReference type="InterPro" id="IPR015421">
    <property type="entry name" value="PyrdxlP-dep_Trfase_major"/>
</dbReference>
<evidence type="ECO:0000256" key="5">
    <source>
        <dbReference type="RuleBase" id="RU003560"/>
    </source>
</evidence>
<keyword evidence="4 5" id="KW-0663">Pyridoxal phosphate</keyword>
<dbReference type="Gene3D" id="3.40.640.10">
    <property type="entry name" value="Type I PLP-dependent aspartate aminotransferase-like (Major domain)"/>
    <property type="match status" value="1"/>
</dbReference>
<sequence length="392" mass="43793">MTTFPIVPVYLPVDIKFSYGKGVYLYDDINKRYVDFHSGIAVNSLGHANPQLVHILKTQGEKLWHVSNSYRVEAAHDFAIKLIRNSFADTVFFVNSGAEAVESGLKIARSYQHGKNRYRILTFQGAFHGRTFLTAALNDRKGFSKLLEPYINWCDNIEPDIFSVKEAIVHNKIGVILVEPIQGQGGVKVIKTEFLRELRKICDEHDILLFFDCIQCGAGRTGKLFAYEHIDVKPDICALAKGIGGGFPLGICLATEEAAQYMQVGMHGSTFGGNPLATSIGNTVLDVLLAPGFLDNVEINSRYLYNKLQDLANEFSVIEEIRGKGLMLGIKIKTDNQEFARELSYRGLLTVGTTSDQVVRILPPLIITKAEIDEGIEILRKYLVEKFPIFKK</sequence>
<dbReference type="Gene3D" id="3.90.1150.10">
    <property type="entry name" value="Aspartate Aminotransferase, domain 1"/>
    <property type="match status" value="1"/>
</dbReference>
<evidence type="ECO:0000256" key="3">
    <source>
        <dbReference type="ARBA" id="ARBA00022679"/>
    </source>
</evidence>
<keyword evidence="3" id="KW-0808">Transferase</keyword>